<evidence type="ECO:0000313" key="2">
    <source>
        <dbReference type="Proteomes" id="UP000235672"/>
    </source>
</evidence>
<dbReference type="Proteomes" id="UP000235672">
    <property type="component" value="Unassembled WGS sequence"/>
</dbReference>
<keyword evidence="2" id="KW-1185">Reference proteome</keyword>
<evidence type="ECO:0000313" key="1">
    <source>
        <dbReference type="EMBL" id="PMD17709.1"/>
    </source>
</evidence>
<dbReference type="EMBL" id="KZ613498">
    <property type="protein sequence ID" value="PMD17709.1"/>
    <property type="molecule type" value="Genomic_DNA"/>
</dbReference>
<sequence>MSAMASGGWKGEKYLKYGMKAEQSSARPGIAVTQKHPPESITSCTVKEDYDPARVEFSFDADFASMLSVKKDQHAFAIGNPIPGTIPKILISKGTRLRPVQMYKKSWYIENAGQSNTRQLSLQEPVPEKYYRSIVIYIWKFKGILNRGNGDNGLYAGKSITLGNRYNQYMTCLQSGSKEEGNLTNYEIGRTAAEK</sequence>
<dbReference type="AlphaFoldDB" id="A0A2J6PUP4"/>
<reference evidence="1 2" key="1">
    <citation type="submission" date="2016-05" db="EMBL/GenBank/DDBJ databases">
        <title>A degradative enzymes factory behind the ericoid mycorrhizal symbiosis.</title>
        <authorList>
            <consortium name="DOE Joint Genome Institute"/>
            <person name="Martino E."/>
            <person name="Morin E."/>
            <person name="Grelet G."/>
            <person name="Kuo A."/>
            <person name="Kohler A."/>
            <person name="Daghino S."/>
            <person name="Barry K."/>
            <person name="Choi C."/>
            <person name="Cichocki N."/>
            <person name="Clum A."/>
            <person name="Copeland A."/>
            <person name="Hainaut M."/>
            <person name="Haridas S."/>
            <person name="Labutti K."/>
            <person name="Lindquist E."/>
            <person name="Lipzen A."/>
            <person name="Khouja H.-R."/>
            <person name="Murat C."/>
            <person name="Ohm R."/>
            <person name="Olson A."/>
            <person name="Spatafora J."/>
            <person name="Veneault-Fourrey C."/>
            <person name="Henrissat B."/>
            <person name="Grigoriev I."/>
            <person name="Martin F."/>
            <person name="Perotto S."/>
        </authorList>
    </citation>
    <scope>NUCLEOTIDE SEQUENCE [LARGE SCALE GENOMIC DNA]</scope>
    <source>
        <strain evidence="1 2">UAMH 7357</strain>
    </source>
</reference>
<gene>
    <name evidence="1" type="ORF">NA56DRAFT_707446</name>
</gene>
<protein>
    <submittedName>
        <fullName evidence="1">Uncharacterized protein</fullName>
    </submittedName>
</protein>
<name>A0A2J6PUP4_9HELO</name>
<proteinExistence type="predicted"/>
<accession>A0A2J6PUP4</accession>
<organism evidence="1 2">
    <name type="scientific">Hyaloscypha hepaticicola</name>
    <dbReference type="NCBI Taxonomy" id="2082293"/>
    <lineage>
        <taxon>Eukaryota</taxon>
        <taxon>Fungi</taxon>
        <taxon>Dikarya</taxon>
        <taxon>Ascomycota</taxon>
        <taxon>Pezizomycotina</taxon>
        <taxon>Leotiomycetes</taxon>
        <taxon>Helotiales</taxon>
        <taxon>Hyaloscyphaceae</taxon>
        <taxon>Hyaloscypha</taxon>
    </lineage>
</organism>